<feature type="region of interest" description="Disordered" evidence="1">
    <location>
        <begin position="129"/>
        <end position="161"/>
    </location>
</feature>
<organism evidence="2 3">
    <name type="scientific">Lolium multiflorum</name>
    <name type="common">Italian ryegrass</name>
    <name type="synonym">Lolium perenne subsp. multiflorum</name>
    <dbReference type="NCBI Taxonomy" id="4521"/>
    <lineage>
        <taxon>Eukaryota</taxon>
        <taxon>Viridiplantae</taxon>
        <taxon>Streptophyta</taxon>
        <taxon>Embryophyta</taxon>
        <taxon>Tracheophyta</taxon>
        <taxon>Spermatophyta</taxon>
        <taxon>Magnoliopsida</taxon>
        <taxon>Liliopsida</taxon>
        <taxon>Poales</taxon>
        <taxon>Poaceae</taxon>
        <taxon>BOP clade</taxon>
        <taxon>Pooideae</taxon>
        <taxon>Poodae</taxon>
        <taxon>Poeae</taxon>
        <taxon>Poeae Chloroplast Group 2 (Poeae type)</taxon>
        <taxon>Loliodinae</taxon>
        <taxon>Loliinae</taxon>
        <taxon>Lolium</taxon>
    </lineage>
</organism>
<evidence type="ECO:0000313" key="3">
    <source>
        <dbReference type="Proteomes" id="UP001231189"/>
    </source>
</evidence>
<protein>
    <recommendedName>
        <fullName evidence="4">Reverse transcriptase domain-containing protein</fullName>
    </recommendedName>
</protein>
<dbReference type="EMBL" id="JAUUTY010000001">
    <property type="protein sequence ID" value="KAK1697578.1"/>
    <property type="molecule type" value="Genomic_DNA"/>
</dbReference>
<proteinExistence type="predicted"/>
<dbReference type="SUPFAM" id="SSF56672">
    <property type="entry name" value="DNA/RNA polymerases"/>
    <property type="match status" value="1"/>
</dbReference>
<feature type="compositionally biased region" description="Polar residues" evidence="1">
    <location>
        <begin position="7"/>
        <end position="34"/>
    </location>
</feature>
<dbReference type="AlphaFoldDB" id="A0AAD8X5B8"/>
<feature type="region of interest" description="Disordered" evidence="1">
    <location>
        <begin position="823"/>
        <end position="853"/>
    </location>
</feature>
<feature type="region of interest" description="Disordered" evidence="1">
    <location>
        <begin position="1"/>
        <end position="36"/>
    </location>
</feature>
<evidence type="ECO:0008006" key="4">
    <source>
        <dbReference type="Google" id="ProtNLM"/>
    </source>
</evidence>
<gene>
    <name evidence="2" type="ORF">QYE76_014275</name>
</gene>
<keyword evidence="3" id="KW-1185">Reference proteome</keyword>
<feature type="compositionally biased region" description="Polar residues" evidence="1">
    <location>
        <begin position="199"/>
        <end position="220"/>
    </location>
</feature>
<evidence type="ECO:0000256" key="1">
    <source>
        <dbReference type="SAM" id="MobiDB-lite"/>
    </source>
</evidence>
<feature type="region of interest" description="Disordered" evidence="1">
    <location>
        <begin position="187"/>
        <end position="237"/>
    </location>
</feature>
<comment type="caution">
    <text evidence="2">The sequence shown here is derived from an EMBL/GenBank/DDBJ whole genome shotgun (WGS) entry which is preliminary data.</text>
</comment>
<reference evidence="2" key="1">
    <citation type="submission" date="2023-07" db="EMBL/GenBank/DDBJ databases">
        <title>A chromosome-level genome assembly of Lolium multiflorum.</title>
        <authorList>
            <person name="Chen Y."/>
            <person name="Copetti D."/>
            <person name="Kolliker R."/>
            <person name="Studer B."/>
        </authorList>
    </citation>
    <scope>NUCLEOTIDE SEQUENCE</scope>
    <source>
        <strain evidence="2">02402/16</strain>
        <tissue evidence="2">Leaf</tissue>
    </source>
</reference>
<sequence>MGLQESDAGSQSAPPKVSGTYTGSHRQSALQASPLSRKDTCKRKLFEMELPGNPVENLFPPSCAVDTPSSLSEVHKEVVDALASLPSHSGGDSSSQKAADSYKQFLTSLATSGSDKAFTIQKEYKDLLDPIPENVNEGDGNSDELVDYDSSDNSQYSDTPYLTQGQGILALAAPSLRTERTAVVIPVDGSQPEPESQEDPLSQVDNPSIDNNSPGDNNPLNAGGVHQQPAPRMSSRIESMGSHNTRIGARGMCATEATNIPGTNLNTFNSFALLDDDDIVARALEMGVNPASFTLENVSYLKDLEIARHNIVTMQKISDNSNINESNQVLLLGFGDVQSESDRDVEGDDFTPVFSRKKRRAKKSAFHKLVREVSDHNPLILDTLDIKVKNKDFRFEKRWLKEDSFLDRVKRCWDQQVFAKDSLDRLVKKLKNVKKALKGWGANLRGADIKKKKDISFELKELEDLEEMGPLSPFQRSRKVFLQQELLHVLDNEEAFWRQRSRENWLLHGDSNSAFFHRAANGCKRKRTIFYLKKGDTVVQGNAALLEHATAFYKDLFGPVIDSGIRLSDDVWSDDEKLNDFDCVELDKRFSLEEIKEVIDHMEKNKAAGPDGFPIEFYQHCWDIIKVDIMHVFDDLFEHRIGLERINYGIITLIPKIAEADIIQKFRPICLLQVFFKIVTKALTVRTNHVMSKLLLPCQTAFIKGRFISDGVMLLQEILKEDKFRKKQGVILKIDFEKAYDKSVTVAEAATMGWRFSYRRWLTPDLIIQEAGLLQLMTQTQLSHDTDLPRWKWSKKGSHGDRDASDLRAGADGLLRLAGVAETGNSSSRGAGRGAQLRLEDKKSEGSSDDNVI</sequence>
<evidence type="ECO:0000313" key="2">
    <source>
        <dbReference type="EMBL" id="KAK1697578.1"/>
    </source>
</evidence>
<accession>A0AAD8X5B8</accession>
<dbReference type="InterPro" id="IPR043502">
    <property type="entry name" value="DNA/RNA_pol_sf"/>
</dbReference>
<feature type="compositionally biased region" description="Acidic residues" evidence="1">
    <location>
        <begin position="140"/>
        <end position="150"/>
    </location>
</feature>
<dbReference type="PANTHER" id="PTHR19446">
    <property type="entry name" value="REVERSE TRANSCRIPTASES"/>
    <property type="match status" value="1"/>
</dbReference>
<name>A0AAD8X5B8_LOLMU</name>
<dbReference type="Proteomes" id="UP001231189">
    <property type="component" value="Unassembled WGS sequence"/>
</dbReference>
<feature type="region of interest" description="Disordered" evidence="1">
    <location>
        <begin position="51"/>
        <end position="71"/>
    </location>
</feature>